<dbReference type="Proteomes" id="UP000694843">
    <property type="component" value="Unplaced"/>
</dbReference>
<dbReference type="OMA" id="AQQNACE"/>
<protein>
    <submittedName>
        <fullName evidence="3">Sorting nexin-6</fullName>
    </submittedName>
</protein>
<accession>A0A979FNJ6</accession>
<dbReference type="SUPFAM" id="SSF103657">
    <property type="entry name" value="BAR/IMD domain-like"/>
    <property type="match status" value="1"/>
</dbReference>
<dbReference type="KEGG" id="hazt:108678869"/>
<dbReference type="AlphaFoldDB" id="A0A979FNJ6"/>
<organism evidence="2 3">
    <name type="scientific">Hyalella azteca</name>
    <name type="common">Amphipod</name>
    <dbReference type="NCBI Taxonomy" id="294128"/>
    <lineage>
        <taxon>Eukaryota</taxon>
        <taxon>Metazoa</taxon>
        <taxon>Ecdysozoa</taxon>
        <taxon>Arthropoda</taxon>
        <taxon>Crustacea</taxon>
        <taxon>Multicrustacea</taxon>
        <taxon>Malacostraca</taxon>
        <taxon>Eumalacostraca</taxon>
        <taxon>Peracarida</taxon>
        <taxon>Amphipoda</taxon>
        <taxon>Senticaudata</taxon>
        <taxon>Talitrida</taxon>
        <taxon>Talitroidea</taxon>
        <taxon>Hyalellidae</taxon>
        <taxon>Hyalella</taxon>
    </lineage>
</organism>
<dbReference type="RefSeq" id="XP_047738238.1">
    <property type="nucleotide sequence ID" value="XM_047882282.1"/>
</dbReference>
<dbReference type="PANTHER" id="PTHR45850:SF1">
    <property type="entry name" value="SORTING NEXIN 6, ISOFORM B"/>
    <property type="match status" value="1"/>
</dbReference>
<evidence type="ECO:0000313" key="3">
    <source>
        <dbReference type="RefSeq" id="XP_047738238.1"/>
    </source>
</evidence>
<dbReference type="Gene3D" id="1.20.1270.60">
    <property type="entry name" value="Arfaptin homology (AH) domain/BAR domain"/>
    <property type="match status" value="1"/>
</dbReference>
<feature type="compositionally biased region" description="Basic residues" evidence="1">
    <location>
        <begin position="1"/>
        <end position="11"/>
    </location>
</feature>
<reference evidence="3" key="1">
    <citation type="submission" date="2025-08" db="UniProtKB">
        <authorList>
            <consortium name="RefSeq"/>
        </authorList>
    </citation>
    <scope>IDENTIFICATION</scope>
    <source>
        <tissue evidence="3">Whole organism</tissue>
    </source>
</reference>
<dbReference type="InterPro" id="IPR027267">
    <property type="entry name" value="AH/BAR_dom_sf"/>
</dbReference>
<feature type="region of interest" description="Disordered" evidence="1">
    <location>
        <begin position="1"/>
        <end position="22"/>
    </location>
</feature>
<dbReference type="GO" id="GO:0005768">
    <property type="term" value="C:endosome"/>
    <property type="evidence" value="ECO:0007669"/>
    <property type="project" value="TreeGrafter"/>
</dbReference>
<proteinExistence type="predicted"/>
<dbReference type="GeneID" id="108678869"/>
<evidence type="ECO:0000313" key="2">
    <source>
        <dbReference type="Proteomes" id="UP000694843"/>
    </source>
</evidence>
<dbReference type="OrthoDB" id="9976382at2759"/>
<name>A0A979FNJ6_HYAAZ</name>
<evidence type="ECO:0000256" key="1">
    <source>
        <dbReference type="SAM" id="MobiDB-lite"/>
    </source>
</evidence>
<sequence>MGKQMPAKKRVVSNENSEIKADQAELAQQNACERFELISEKAKEELATFGQRRVAHFRKNLVGLAELQLKHAKAQLLLLNTCIQTLSDSSTSAATFNTAATHV</sequence>
<gene>
    <name evidence="3" type="primary">LOC108678869</name>
</gene>
<dbReference type="PANTHER" id="PTHR45850">
    <property type="entry name" value="SORTING NEXIN FAMILY MEMBER"/>
    <property type="match status" value="1"/>
</dbReference>
<keyword evidence="2" id="KW-1185">Reference proteome</keyword>